<evidence type="ECO:0000259" key="12">
    <source>
        <dbReference type="Pfam" id="PF01467"/>
    </source>
</evidence>
<evidence type="ECO:0000256" key="5">
    <source>
        <dbReference type="ARBA" id="ARBA00022679"/>
    </source>
</evidence>
<organism evidence="13 14">
    <name type="scientific">Alkalimonas delamerensis</name>
    <dbReference type="NCBI Taxonomy" id="265981"/>
    <lineage>
        <taxon>Bacteria</taxon>
        <taxon>Pseudomonadati</taxon>
        <taxon>Pseudomonadota</taxon>
        <taxon>Gammaproteobacteria</taxon>
        <taxon>Alkalimonas</taxon>
    </lineage>
</organism>
<evidence type="ECO:0000256" key="2">
    <source>
        <dbReference type="ARBA" id="ARBA00005019"/>
    </source>
</evidence>
<evidence type="ECO:0000256" key="1">
    <source>
        <dbReference type="ARBA" id="ARBA00002324"/>
    </source>
</evidence>
<evidence type="ECO:0000256" key="10">
    <source>
        <dbReference type="ARBA" id="ARBA00048721"/>
    </source>
</evidence>
<dbReference type="RefSeq" id="WP_305945890.1">
    <property type="nucleotide sequence ID" value="NZ_JAUZVY010000005.1"/>
</dbReference>
<comment type="catalytic activity">
    <reaction evidence="10 11">
        <text>nicotinate beta-D-ribonucleotide + ATP + H(+) = deamido-NAD(+) + diphosphate</text>
        <dbReference type="Rhea" id="RHEA:22860"/>
        <dbReference type="ChEBI" id="CHEBI:15378"/>
        <dbReference type="ChEBI" id="CHEBI:30616"/>
        <dbReference type="ChEBI" id="CHEBI:33019"/>
        <dbReference type="ChEBI" id="CHEBI:57502"/>
        <dbReference type="ChEBI" id="CHEBI:58437"/>
        <dbReference type="EC" id="2.7.7.18"/>
    </reaction>
</comment>
<dbReference type="GO" id="GO:0004515">
    <property type="term" value="F:nicotinate-nucleotide adenylyltransferase activity"/>
    <property type="evidence" value="ECO:0007669"/>
    <property type="project" value="UniProtKB-EC"/>
</dbReference>
<keyword evidence="6 11" id="KW-0548">Nucleotidyltransferase</keyword>
<dbReference type="InterPro" id="IPR004821">
    <property type="entry name" value="Cyt_trans-like"/>
</dbReference>
<sequence>MNKAKPLLGIFGGTFDPIHYGHLNCALQVQQHCGLQQVRLMPCHLPPHRASPGVSAAQRAQMVELAIADYPQLALEPLELQQQRPSYSAISLAQLHQQFPEHQLAFILGMDAFNQFTRWYRWQDILQRADLIVCQRPQHATVSTASQPLLQQHQIQTAAELQQPGHGRILLFNNALQDISATELRQQIPSLQQCPDWLPQSVWNYILQHRLYTLRTP</sequence>
<evidence type="ECO:0000313" key="13">
    <source>
        <dbReference type="EMBL" id="MDP4529841.1"/>
    </source>
</evidence>
<dbReference type="Proteomes" id="UP001236258">
    <property type="component" value="Unassembled WGS sequence"/>
</dbReference>
<dbReference type="NCBIfam" id="NF000839">
    <property type="entry name" value="PRK00071.1-1"/>
    <property type="match status" value="1"/>
</dbReference>
<evidence type="ECO:0000256" key="11">
    <source>
        <dbReference type="HAMAP-Rule" id="MF_00244"/>
    </source>
</evidence>
<comment type="caution">
    <text evidence="13">The sequence shown here is derived from an EMBL/GenBank/DDBJ whole genome shotgun (WGS) entry which is preliminary data.</text>
</comment>
<dbReference type="InterPro" id="IPR014729">
    <property type="entry name" value="Rossmann-like_a/b/a_fold"/>
</dbReference>
<dbReference type="Gene3D" id="3.40.50.620">
    <property type="entry name" value="HUPs"/>
    <property type="match status" value="1"/>
</dbReference>
<evidence type="ECO:0000256" key="7">
    <source>
        <dbReference type="ARBA" id="ARBA00022741"/>
    </source>
</evidence>
<comment type="function">
    <text evidence="1 11">Catalyzes the reversible adenylation of nicotinate mononucleotide (NaMN) to nicotinic acid adenine dinucleotide (NaAD).</text>
</comment>
<dbReference type="PANTHER" id="PTHR39321">
    <property type="entry name" value="NICOTINATE-NUCLEOTIDE ADENYLYLTRANSFERASE-RELATED"/>
    <property type="match status" value="1"/>
</dbReference>
<keyword evidence="9 11" id="KW-0520">NAD</keyword>
<dbReference type="SUPFAM" id="SSF52374">
    <property type="entry name" value="Nucleotidylyl transferase"/>
    <property type="match status" value="1"/>
</dbReference>
<gene>
    <name evidence="11 13" type="primary">nadD</name>
    <name evidence="13" type="ORF">Q3O59_12500</name>
</gene>
<protein>
    <recommendedName>
        <fullName evidence="11">Probable nicotinate-nucleotide adenylyltransferase</fullName>
        <ecNumber evidence="11">2.7.7.18</ecNumber>
    </recommendedName>
    <alternativeName>
        <fullName evidence="11">Deamido-NAD(+) diphosphorylase</fullName>
    </alternativeName>
    <alternativeName>
        <fullName evidence="11">Deamido-NAD(+) pyrophosphorylase</fullName>
    </alternativeName>
    <alternativeName>
        <fullName evidence="11">Nicotinate mononucleotide adenylyltransferase</fullName>
        <shortName evidence="11">NaMN adenylyltransferase</shortName>
    </alternativeName>
</protein>
<dbReference type="InterPro" id="IPR005248">
    <property type="entry name" value="NadD/NMNAT"/>
</dbReference>
<name>A0ABT9GT82_9GAMM</name>
<keyword evidence="8 11" id="KW-0067">ATP-binding</keyword>
<evidence type="ECO:0000256" key="9">
    <source>
        <dbReference type="ARBA" id="ARBA00023027"/>
    </source>
</evidence>
<comment type="similarity">
    <text evidence="3 11">Belongs to the NadD family.</text>
</comment>
<reference evidence="13 14" key="1">
    <citation type="submission" date="2023-08" db="EMBL/GenBank/DDBJ databases">
        <authorList>
            <person name="Joshi A."/>
            <person name="Thite S."/>
        </authorList>
    </citation>
    <scope>NUCLEOTIDE SEQUENCE [LARGE SCALE GENOMIC DNA]</scope>
    <source>
        <strain evidence="13 14">1E1</strain>
    </source>
</reference>
<evidence type="ECO:0000256" key="8">
    <source>
        <dbReference type="ARBA" id="ARBA00022840"/>
    </source>
</evidence>
<dbReference type="NCBIfam" id="TIGR00125">
    <property type="entry name" value="cyt_tran_rel"/>
    <property type="match status" value="1"/>
</dbReference>
<evidence type="ECO:0000256" key="3">
    <source>
        <dbReference type="ARBA" id="ARBA00009014"/>
    </source>
</evidence>
<keyword evidence="7 11" id="KW-0547">Nucleotide-binding</keyword>
<keyword evidence="4 11" id="KW-0662">Pyridine nucleotide biosynthesis</keyword>
<keyword evidence="5 11" id="KW-0808">Transferase</keyword>
<evidence type="ECO:0000313" key="14">
    <source>
        <dbReference type="Proteomes" id="UP001236258"/>
    </source>
</evidence>
<keyword evidence="14" id="KW-1185">Reference proteome</keyword>
<accession>A0ABT9GT82</accession>
<evidence type="ECO:0000256" key="4">
    <source>
        <dbReference type="ARBA" id="ARBA00022642"/>
    </source>
</evidence>
<feature type="domain" description="Cytidyltransferase-like" evidence="12">
    <location>
        <begin position="10"/>
        <end position="186"/>
    </location>
</feature>
<dbReference type="EC" id="2.7.7.18" evidence="11"/>
<dbReference type="CDD" id="cd02165">
    <property type="entry name" value="NMNAT"/>
    <property type="match status" value="1"/>
</dbReference>
<dbReference type="HAMAP" id="MF_00244">
    <property type="entry name" value="NaMN_adenylyltr"/>
    <property type="match status" value="1"/>
</dbReference>
<dbReference type="NCBIfam" id="TIGR00482">
    <property type="entry name" value="nicotinate (nicotinamide) nucleotide adenylyltransferase"/>
    <property type="match status" value="1"/>
</dbReference>
<evidence type="ECO:0000256" key="6">
    <source>
        <dbReference type="ARBA" id="ARBA00022695"/>
    </source>
</evidence>
<comment type="pathway">
    <text evidence="2 11">Cofactor biosynthesis; NAD(+) biosynthesis; deamido-NAD(+) from nicotinate D-ribonucleotide: step 1/1.</text>
</comment>
<proteinExistence type="inferred from homology"/>
<dbReference type="EMBL" id="JAUZVY010000005">
    <property type="protein sequence ID" value="MDP4529841.1"/>
    <property type="molecule type" value="Genomic_DNA"/>
</dbReference>
<dbReference type="PANTHER" id="PTHR39321:SF3">
    <property type="entry name" value="PHOSPHOPANTETHEINE ADENYLYLTRANSFERASE"/>
    <property type="match status" value="1"/>
</dbReference>
<dbReference type="Pfam" id="PF01467">
    <property type="entry name" value="CTP_transf_like"/>
    <property type="match status" value="1"/>
</dbReference>